<evidence type="ECO:0000313" key="1">
    <source>
        <dbReference type="EMBL" id="SAY44373.1"/>
    </source>
</evidence>
<dbReference type="InterPro" id="IPR035387">
    <property type="entry name" value="DUF5406"/>
</dbReference>
<dbReference type="AlphaFoldDB" id="A0A1C3HH50"/>
<name>A0A1C3HH50_SERMA</name>
<evidence type="ECO:0008006" key="2">
    <source>
        <dbReference type="Google" id="ProtNLM"/>
    </source>
</evidence>
<reference evidence="1" key="1">
    <citation type="submission" date="2016-05" db="EMBL/GenBank/DDBJ databases">
        <authorList>
            <person name="Cock P.J.A."/>
            <person name="Cock P.J.A."/>
        </authorList>
    </citation>
    <scope>NUCLEOTIDE SEQUENCE</scope>
    <source>
        <strain evidence="1">PWN146_assembly</strain>
    </source>
</reference>
<accession>A0A1C3HH50</accession>
<protein>
    <recommendedName>
        <fullName evidence="2">DUF5406 domain-containing protein</fullName>
    </recommendedName>
</protein>
<sequence length="119" mass="13488">MIGTQNQVMNYDPNYTLCGRMADQTVRLTFGQWEYRATMDVVVGGNTNGLSVIECAVDFAYEKLETIPFFNDETGENDEMSVIHLGNLECKDDDLRGEEWLKDMLIGAEIINIEPEAKQ</sequence>
<dbReference type="Pfam" id="PF17400">
    <property type="entry name" value="DUF5406"/>
    <property type="match status" value="1"/>
</dbReference>
<dbReference type="EMBL" id="LT575490">
    <property type="protein sequence ID" value="SAY44373.1"/>
    <property type="molecule type" value="Genomic_DNA"/>
</dbReference>
<gene>
    <name evidence="1" type="ORF">PWN146_03083</name>
</gene>
<organism evidence="1">
    <name type="scientific">Serratia marcescens</name>
    <dbReference type="NCBI Taxonomy" id="615"/>
    <lineage>
        <taxon>Bacteria</taxon>
        <taxon>Pseudomonadati</taxon>
        <taxon>Pseudomonadota</taxon>
        <taxon>Gammaproteobacteria</taxon>
        <taxon>Enterobacterales</taxon>
        <taxon>Yersiniaceae</taxon>
        <taxon>Serratia</taxon>
    </lineage>
</organism>
<proteinExistence type="predicted"/>